<evidence type="ECO:0000313" key="2">
    <source>
        <dbReference type="EMBL" id="OAA65709.1"/>
    </source>
</evidence>
<accession>A0A167Y1I3</accession>
<evidence type="ECO:0000256" key="1">
    <source>
        <dbReference type="SAM" id="MobiDB-lite"/>
    </source>
</evidence>
<comment type="caution">
    <text evidence="2">The sequence shown here is derived from an EMBL/GenBank/DDBJ whole genome shotgun (WGS) entry which is preliminary data.</text>
</comment>
<feature type="compositionally biased region" description="Polar residues" evidence="1">
    <location>
        <begin position="1"/>
        <end position="10"/>
    </location>
</feature>
<reference evidence="2 3" key="1">
    <citation type="journal article" date="2016" name="Genome Biol. Evol.">
        <title>Divergent and convergent evolution of fungal pathogenicity.</title>
        <authorList>
            <person name="Shang Y."/>
            <person name="Xiao G."/>
            <person name="Zheng P."/>
            <person name="Cen K."/>
            <person name="Zhan S."/>
            <person name="Wang C."/>
        </authorList>
    </citation>
    <scope>NUCLEOTIDE SEQUENCE [LARGE SCALE GENOMIC DNA]</scope>
    <source>
        <strain evidence="2 3">RCEF 264</strain>
    </source>
</reference>
<feature type="compositionally biased region" description="Basic and acidic residues" evidence="1">
    <location>
        <begin position="89"/>
        <end position="98"/>
    </location>
</feature>
<sequence>MPVYSSNKSGSEYRPAPYEAWRKKTTVQPIPIPRPKVPRPEEPWQSNWEPSERPPRRCPGTSPPAPTPAPIVPLMTAADFPKIVPQPRPKAEPIDYKKQLRPGPSIYRERPMCETTGTEPGKAPDPAKKVQFLLPSETQKDTTEPGNAPGPVKKVRFLLPDETQKTANEKGKIPGFVRKISFCLPGESRRASIKPSKASSPTRNVEFLLPDVRPPRKPRHFQGTDGGN</sequence>
<dbReference type="EMBL" id="AZHD01000003">
    <property type="protein sequence ID" value="OAA65709.1"/>
    <property type="molecule type" value="Genomic_DNA"/>
</dbReference>
<proteinExistence type="predicted"/>
<feature type="region of interest" description="Disordered" evidence="1">
    <location>
        <begin position="1"/>
        <end position="127"/>
    </location>
</feature>
<feature type="region of interest" description="Disordered" evidence="1">
    <location>
        <begin position="187"/>
        <end position="228"/>
    </location>
</feature>
<dbReference type="AlphaFoldDB" id="A0A167Y1I3"/>
<dbReference type="Proteomes" id="UP000076874">
    <property type="component" value="Unassembled WGS sequence"/>
</dbReference>
<organism evidence="2 3">
    <name type="scientific">Niveomyces insectorum RCEF 264</name>
    <dbReference type="NCBI Taxonomy" id="1081102"/>
    <lineage>
        <taxon>Eukaryota</taxon>
        <taxon>Fungi</taxon>
        <taxon>Dikarya</taxon>
        <taxon>Ascomycota</taxon>
        <taxon>Pezizomycotina</taxon>
        <taxon>Sordariomycetes</taxon>
        <taxon>Hypocreomycetidae</taxon>
        <taxon>Hypocreales</taxon>
        <taxon>Cordycipitaceae</taxon>
        <taxon>Niveomyces</taxon>
    </lineage>
</organism>
<gene>
    <name evidence="2" type="ORF">SPI_02496</name>
</gene>
<protein>
    <submittedName>
        <fullName evidence="2">Uncharacterized protein</fullName>
    </submittedName>
</protein>
<name>A0A167Y1I3_9HYPO</name>
<keyword evidence="3" id="KW-1185">Reference proteome</keyword>
<feature type="compositionally biased region" description="Pro residues" evidence="1">
    <location>
        <begin position="61"/>
        <end position="71"/>
    </location>
</feature>
<evidence type="ECO:0000313" key="3">
    <source>
        <dbReference type="Proteomes" id="UP000076874"/>
    </source>
</evidence>